<dbReference type="Proteomes" id="UP000257559">
    <property type="component" value="Chromosome"/>
</dbReference>
<sequence length="50" mass="5734">MKHVHMLYDRGLKNKVPAEFLKVISKEEVLKREPNVNPKVVGALLCTSSW</sequence>
<proteinExistence type="predicted"/>
<protein>
    <submittedName>
        <fullName evidence="1">Uncharacterized protein</fullName>
    </submittedName>
</protein>
<organism evidence="1 2">
    <name type="scientific">Mycoplasmopsis edwardii</name>
    <dbReference type="NCBI Taxonomy" id="53558"/>
    <lineage>
        <taxon>Bacteria</taxon>
        <taxon>Bacillati</taxon>
        <taxon>Mycoplasmatota</taxon>
        <taxon>Mycoplasmoidales</taxon>
        <taxon>Metamycoplasmataceae</taxon>
        <taxon>Mycoplasmopsis</taxon>
    </lineage>
</organism>
<dbReference type="Gene3D" id="3.30.9.10">
    <property type="entry name" value="D-Amino Acid Oxidase, subunit A, domain 2"/>
    <property type="match status" value="1"/>
</dbReference>
<evidence type="ECO:0000313" key="1">
    <source>
        <dbReference type="EMBL" id="SYV97059.1"/>
    </source>
</evidence>
<name>A0A3B0PK88_9BACT</name>
<feature type="non-terminal residue" evidence="1">
    <location>
        <position position="50"/>
    </location>
</feature>
<dbReference type="EMBL" id="LS991951">
    <property type="protein sequence ID" value="SYV97059.1"/>
    <property type="molecule type" value="Genomic_DNA"/>
</dbReference>
<reference evidence="2" key="1">
    <citation type="submission" date="2018-06" db="EMBL/GenBank/DDBJ databases">
        <authorList>
            <consortium name="Pathogen Informatics"/>
        </authorList>
    </citation>
    <scope>NUCLEOTIDE SEQUENCE [LARGE SCALE GENOMIC DNA]</scope>
    <source>
        <strain evidence="2">NCTC10132</strain>
    </source>
</reference>
<dbReference type="AlphaFoldDB" id="A0A3B0PK88"/>
<accession>A0A3B0PK88</accession>
<dbReference type="KEGG" id="medw:NCTC10132_00416"/>
<gene>
    <name evidence="1" type="ORF">NCTC10132_00416</name>
</gene>
<keyword evidence="2" id="KW-1185">Reference proteome</keyword>
<evidence type="ECO:0000313" key="2">
    <source>
        <dbReference type="Proteomes" id="UP000257559"/>
    </source>
</evidence>